<evidence type="ECO:0000256" key="4">
    <source>
        <dbReference type="PROSITE-ProRule" id="PRU00335"/>
    </source>
</evidence>
<proteinExistence type="predicted"/>
<name>K6VQQ1_9ACTN</name>
<keyword evidence="7" id="KW-1185">Reference proteome</keyword>
<dbReference type="PANTHER" id="PTHR30055:SF234">
    <property type="entry name" value="HTH-TYPE TRANSCRIPTIONAL REGULATOR BETI"/>
    <property type="match status" value="1"/>
</dbReference>
<keyword evidence="1" id="KW-0805">Transcription regulation</keyword>
<dbReference type="InterPro" id="IPR001647">
    <property type="entry name" value="HTH_TetR"/>
</dbReference>
<dbReference type="PRINTS" id="PR00455">
    <property type="entry name" value="HTHTETR"/>
</dbReference>
<evidence type="ECO:0000256" key="2">
    <source>
        <dbReference type="ARBA" id="ARBA00023125"/>
    </source>
</evidence>
<reference evidence="6 7" key="1">
    <citation type="submission" date="2012-08" db="EMBL/GenBank/DDBJ databases">
        <title>Whole genome shotgun sequence of Gordonia rhizosphera NBRC 16068.</title>
        <authorList>
            <person name="Takarada H."/>
            <person name="Isaki S."/>
            <person name="Hosoyama A."/>
            <person name="Tsuchikane K."/>
            <person name="Katsumata H."/>
            <person name="Baba S."/>
            <person name="Ohji S."/>
            <person name="Yamazaki S."/>
            <person name="Fujita N."/>
        </authorList>
    </citation>
    <scope>NUCLEOTIDE SEQUENCE [LARGE SCALE GENOMIC DNA]</scope>
    <source>
        <strain evidence="6 7">NBRC 16068</strain>
    </source>
</reference>
<organism evidence="6 7">
    <name type="scientific">Gordonia rhizosphera NBRC 16068</name>
    <dbReference type="NCBI Taxonomy" id="1108045"/>
    <lineage>
        <taxon>Bacteria</taxon>
        <taxon>Bacillati</taxon>
        <taxon>Actinomycetota</taxon>
        <taxon>Actinomycetes</taxon>
        <taxon>Mycobacteriales</taxon>
        <taxon>Gordoniaceae</taxon>
        <taxon>Gordonia</taxon>
    </lineage>
</organism>
<evidence type="ECO:0000256" key="1">
    <source>
        <dbReference type="ARBA" id="ARBA00023015"/>
    </source>
</evidence>
<evidence type="ECO:0000259" key="5">
    <source>
        <dbReference type="PROSITE" id="PS50977"/>
    </source>
</evidence>
<feature type="domain" description="HTH tetR-type" evidence="5">
    <location>
        <begin position="1"/>
        <end position="55"/>
    </location>
</feature>
<dbReference type="AlphaFoldDB" id="K6VQQ1"/>
<dbReference type="Pfam" id="PF00440">
    <property type="entry name" value="TetR_N"/>
    <property type="match status" value="1"/>
</dbReference>
<dbReference type="PROSITE" id="PS50977">
    <property type="entry name" value="HTH_TETR_2"/>
    <property type="match status" value="1"/>
</dbReference>
<evidence type="ECO:0000313" key="6">
    <source>
        <dbReference type="EMBL" id="GAB89235.1"/>
    </source>
</evidence>
<dbReference type="Proteomes" id="UP000008363">
    <property type="component" value="Unassembled WGS sequence"/>
</dbReference>
<dbReference type="eggNOG" id="COG1309">
    <property type="taxonomic scope" value="Bacteria"/>
</dbReference>
<keyword evidence="3" id="KW-0804">Transcription</keyword>
<dbReference type="GO" id="GO:0000976">
    <property type="term" value="F:transcription cis-regulatory region binding"/>
    <property type="evidence" value="ECO:0007669"/>
    <property type="project" value="TreeGrafter"/>
</dbReference>
<accession>K6VQQ1</accession>
<dbReference type="STRING" id="1108045.GORHZ_055_00180"/>
<dbReference type="InterPro" id="IPR009057">
    <property type="entry name" value="Homeodomain-like_sf"/>
</dbReference>
<gene>
    <name evidence="6" type="ORF">GORHZ_055_00180</name>
</gene>
<evidence type="ECO:0000256" key="3">
    <source>
        <dbReference type="ARBA" id="ARBA00023163"/>
    </source>
</evidence>
<comment type="caution">
    <text evidence="6">The sequence shown here is derived from an EMBL/GenBank/DDBJ whole genome shotgun (WGS) entry which is preliminary data.</text>
</comment>
<dbReference type="Gene3D" id="1.10.357.10">
    <property type="entry name" value="Tetracycline Repressor, domain 2"/>
    <property type="match status" value="1"/>
</dbReference>
<evidence type="ECO:0000313" key="7">
    <source>
        <dbReference type="Proteomes" id="UP000008363"/>
    </source>
</evidence>
<sequence length="202" mass="21798">MVQAAYETFAAEGFLGTTMAAVAKRAGVAAPTMYYTFGTKVALLGETLGAAIVGFDQWRAPPPEPFEIADLLPVHSWWADLLAAPTARDALGVFVAQGTDILKRVGPLVPALHGASGDPEGQEMARVSEERRVETYRAVVDVIATKPRGLRRGMTVETATDIMLVILSAEAYQGFAARGWTHERTKRYFTSLLTEQVLATAD</sequence>
<dbReference type="GO" id="GO:0003700">
    <property type="term" value="F:DNA-binding transcription factor activity"/>
    <property type="evidence" value="ECO:0007669"/>
    <property type="project" value="TreeGrafter"/>
</dbReference>
<protein>
    <submittedName>
        <fullName evidence="6">Putative TetR family transcriptional regulator</fullName>
    </submittedName>
</protein>
<dbReference type="SUPFAM" id="SSF46689">
    <property type="entry name" value="Homeodomain-like"/>
    <property type="match status" value="1"/>
</dbReference>
<dbReference type="EMBL" id="BAHC01000055">
    <property type="protein sequence ID" value="GAB89235.1"/>
    <property type="molecule type" value="Genomic_DNA"/>
</dbReference>
<feature type="DNA-binding region" description="H-T-H motif" evidence="4">
    <location>
        <begin position="18"/>
        <end position="37"/>
    </location>
</feature>
<dbReference type="PANTHER" id="PTHR30055">
    <property type="entry name" value="HTH-TYPE TRANSCRIPTIONAL REGULATOR RUTR"/>
    <property type="match status" value="1"/>
</dbReference>
<keyword evidence="2 4" id="KW-0238">DNA-binding</keyword>
<dbReference type="InterPro" id="IPR050109">
    <property type="entry name" value="HTH-type_TetR-like_transc_reg"/>
</dbReference>